<dbReference type="AlphaFoldDB" id="A0A6S6WLW1"/>
<dbReference type="InterPro" id="IPR019301">
    <property type="entry name" value="Flagellar_prot_FlgJ_N"/>
</dbReference>
<evidence type="ECO:0000313" key="3">
    <source>
        <dbReference type="EMBL" id="CAB0151039.1"/>
    </source>
</evidence>
<gene>
    <name evidence="3" type="primary">flgJ</name>
    <name evidence="3" type="ORF">PSI9734_01457</name>
</gene>
<keyword evidence="1" id="KW-1005">Bacterial flagellum biogenesis</keyword>
<keyword evidence="3" id="KW-0326">Glycosidase</keyword>
<accession>A0A6S6WLW1</accession>
<dbReference type="EC" id="3.2.1.-" evidence="3"/>
<dbReference type="GO" id="GO:0016798">
    <property type="term" value="F:hydrolase activity, acting on glycosyl bonds"/>
    <property type="evidence" value="ECO:0007669"/>
    <property type="project" value="UniProtKB-KW"/>
</dbReference>
<keyword evidence="4" id="KW-1185">Reference proteome</keyword>
<dbReference type="PRINTS" id="PR01002">
    <property type="entry name" value="FLGFLGJ"/>
</dbReference>
<feature type="domain" description="Flagellar protein FlgJ N-terminal" evidence="2">
    <location>
        <begin position="49"/>
        <end position="92"/>
    </location>
</feature>
<reference evidence="3 4" key="1">
    <citation type="submission" date="2020-02" db="EMBL/GenBank/DDBJ databases">
        <authorList>
            <person name="Rodrigo-Torres L."/>
            <person name="Arahal R. D."/>
            <person name="Lucena T."/>
        </authorList>
    </citation>
    <scope>NUCLEOTIDE SEQUENCE [LARGE SCALE GENOMIC DNA]</scope>
    <source>
        <strain evidence="3 4">CECT 9734</strain>
    </source>
</reference>
<dbReference type="RefSeq" id="WP_173920445.1">
    <property type="nucleotide sequence ID" value="NZ_CADCXY010000003.1"/>
</dbReference>
<dbReference type="Proteomes" id="UP000481517">
    <property type="component" value="Unassembled WGS sequence"/>
</dbReference>
<evidence type="ECO:0000259" key="2">
    <source>
        <dbReference type="Pfam" id="PF10135"/>
    </source>
</evidence>
<dbReference type="Pfam" id="PF10135">
    <property type="entry name" value="Rod-binding"/>
    <property type="match status" value="1"/>
</dbReference>
<evidence type="ECO:0000313" key="4">
    <source>
        <dbReference type="Proteomes" id="UP000481517"/>
    </source>
</evidence>
<evidence type="ECO:0000256" key="1">
    <source>
        <dbReference type="ARBA" id="ARBA00022795"/>
    </source>
</evidence>
<name>A0A6S6WLW1_9GAMM</name>
<dbReference type="GO" id="GO:0044781">
    <property type="term" value="P:bacterial-type flagellum organization"/>
    <property type="evidence" value="ECO:0007669"/>
    <property type="project" value="UniProtKB-KW"/>
</dbReference>
<protein>
    <submittedName>
        <fullName evidence="3">Peptidoglycan hydrolase FlgJ</fullName>
        <ecNumber evidence="3">3.2.1.-</ecNumber>
    </submittedName>
</protein>
<proteinExistence type="predicted"/>
<sequence length="101" mass="11188">MSDLPPLQGVAMDGRHLSQLKNLEREAPDQAAAEAAKQFEALFIQQMMKTMREAGGSSEFFDSNAMRTYTEMLDQQFSSDLAQRGIGLAEQLLGELQYGAK</sequence>
<organism evidence="3 4">
    <name type="scientific">Pseudidiomarina piscicola</name>
    <dbReference type="NCBI Taxonomy" id="2614830"/>
    <lineage>
        <taxon>Bacteria</taxon>
        <taxon>Pseudomonadati</taxon>
        <taxon>Pseudomonadota</taxon>
        <taxon>Gammaproteobacteria</taxon>
        <taxon>Alteromonadales</taxon>
        <taxon>Idiomarinaceae</taxon>
        <taxon>Pseudidiomarina</taxon>
    </lineage>
</organism>
<dbReference type="EMBL" id="CADCXY010000003">
    <property type="protein sequence ID" value="CAB0151039.1"/>
    <property type="molecule type" value="Genomic_DNA"/>
</dbReference>
<keyword evidence="3" id="KW-0378">Hydrolase</keyword>